<keyword evidence="5" id="KW-0010">Activator</keyword>
<dbReference type="Pfam" id="PF00320">
    <property type="entry name" value="GATA"/>
    <property type="match status" value="1"/>
</dbReference>
<dbReference type="FunFam" id="3.30.50.10:FF:000038">
    <property type="entry name" value="GATA transcription factor 14"/>
    <property type="match status" value="1"/>
</dbReference>
<evidence type="ECO:0000256" key="3">
    <source>
        <dbReference type="ARBA" id="ARBA00022771"/>
    </source>
</evidence>
<evidence type="ECO:0000313" key="9">
    <source>
        <dbReference type="EMBL" id="KAF6166250.1"/>
    </source>
</evidence>
<evidence type="ECO:0000313" key="10">
    <source>
        <dbReference type="Proteomes" id="UP000541444"/>
    </source>
</evidence>
<feature type="non-terminal residue" evidence="9">
    <location>
        <position position="305"/>
    </location>
</feature>
<evidence type="ECO:0000256" key="6">
    <source>
        <dbReference type="PROSITE-ProRule" id="PRU00094"/>
    </source>
</evidence>
<feature type="compositionally biased region" description="Polar residues" evidence="7">
    <location>
        <begin position="249"/>
        <end position="278"/>
    </location>
</feature>
<evidence type="ECO:0000256" key="1">
    <source>
        <dbReference type="ARBA" id="ARBA00005694"/>
    </source>
</evidence>
<accession>A0A7J7NGX0</accession>
<dbReference type="CDD" id="cd00202">
    <property type="entry name" value="ZnF_GATA"/>
    <property type="match status" value="1"/>
</dbReference>
<keyword evidence="2" id="KW-0479">Metal-binding</keyword>
<gene>
    <name evidence="9" type="ORF">GIB67_031034</name>
</gene>
<dbReference type="OrthoDB" id="2162994at2759"/>
<dbReference type="Gene3D" id="3.30.50.10">
    <property type="entry name" value="Erythroid Transcription Factor GATA-1, subunit A"/>
    <property type="match status" value="1"/>
</dbReference>
<dbReference type="GO" id="GO:0005634">
    <property type="term" value="C:nucleus"/>
    <property type="evidence" value="ECO:0007669"/>
    <property type="project" value="TreeGrafter"/>
</dbReference>
<feature type="region of interest" description="Disordered" evidence="7">
    <location>
        <begin position="244"/>
        <end position="299"/>
    </location>
</feature>
<dbReference type="GO" id="GO:0008270">
    <property type="term" value="F:zinc ion binding"/>
    <property type="evidence" value="ECO:0007669"/>
    <property type="project" value="UniProtKB-KW"/>
</dbReference>
<dbReference type="GO" id="GO:0043565">
    <property type="term" value="F:sequence-specific DNA binding"/>
    <property type="evidence" value="ECO:0007669"/>
    <property type="project" value="InterPro"/>
</dbReference>
<dbReference type="InterPro" id="IPR000679">
    <property type="entry name" value="Znf_GATA"/>
</dbReference>
<keyword evidence="3 6" id="KW-0863">Zinc-finger</keyword>
<feature type="domain" description="GATA-type" evidence="8">
    <location>
        <begin position="168"/>
        <end position="200"/>
    </location>
</feature>
<dbReference type="InterPro" id="IPR051140">
    <property type="entry name" value="GATA_TF"/>
</dbReference>
<evidence type="ECO:0000256" key="2">
    <source>
        <dbReference type="ARBA" id="ARBA00022723"/>
    </source>
</evidence>
<keyword evidence="10" id="KW-1185">Reference proteome</keyword>
<dbReference type="InterPro" id="IPR013088">
    <property type="entry name" value="Znf_NHR/GATA"/>
</dbReference>
<evidence type="ECO:0000259" key="8">
    <source>
        <dbReference type="PROSITE" id="PS50114"/>
    </source>
</evidence>
<protein>
    <recommendedName>
        <fullName evidence="8">GATA-type domain-containing protein</fullName>
    </recommendedName>
</protein>
<proteinExistence type="inferred from homology"/>
<comment type="similarity">
    <text evidence="1">Belongs to the type IV zinc-finger family. Class A subfamily.</text>
</comment>
<dbReference type="GO" id="GO:0006355">
    <property type="term" value="P:regulation of DNA-templated transcription"/>
    <property type="evidence" value="ECO:0007669"/>
    <property type="project" value="InterPro"/>
</dbReference>
<evidence type="ECO:0000256" key="4">
    <source>
        <dbReference type="ARBA" id="ARBA00022833"/>
    </source>
</evidence>
<reference evidence="9 10" key="1">
    <citation type="journal article" date="2020" name="IScience">
        <title>Genome Sequencing of the Endangered Kingdonia uniflora (Circaeasteraceae, Ranunculales) Reveals Potential Mechanisms of Evolutionary Specialization.</title>
        <authorList>
            <person name="Sun Y."/>
            <person name="Deng T."/>
            <person name="Zhang A."/>
            <person name="Moore M.J."/>
            <person name="Landis J.B."/>
            <person name="Lin N."/>
            <person name="Zhang H."/>
            <person name="Zhang X."/>
            <person name="Huang J."/>
            <person name="Zhang X."/>
            <person name="Sun H."/>
            <person name="Wang H."/>
        </authorList>
    </citation>
    <scope>NUCLEOTIDE SEQUENCE [LARGE SCALE GENOMIC DNA]</scope>
    <source>
        <strain evidence="9">TB1705</strain>
        <tissue evidence="9">Leaf</tissue>
    </source>
</reference>
<evidence type="ECO:0000256" key="5">
    <source>
        <dbReference type="ARBA" id="ARBA00023159"/>
    </source>
</evidence>
<dbReference type="PROSITE" id="PS50114">
    <property type="entry name" value="GATA_ZN_FINGER_2"/>
    <property type="match status" value="1"/>
</dbReference>
<comment type="caution">
    <text evidence="9">The sequence shown here is derived from an EMBL/GenBank/DDBJ whole genome shotgun (WGS) entry which is preliminary data.</text>
</comment>
<keyword evidence="4" id="KW-0862">Zinc</keyword>
<dbReference type="SMART" id="SM00401">
    <property type="entry name" value="ZnF_GATA"/>
    <property type="match status" value="1"/>
</dbReference>
<sequence length="305" mass="34060">LILVINSQREEIDQLEWLSNFVEASLSARDITIANNFNNKDSHHFCSSSPISVLESSSSSSGGKTVMPLEVKTLIPESGRRKRTRTRLMGPPTFNSRKVISLFSSSSSVTELSASDCAPQLENFAESRPSKKLCFWQTKTYYGKNPQKNVQNSAIVCDMVQPDGQTIKKCTHCEMTNTPQWREGPSGPRTLCNACGVRYKKGRLFPEYRPAASPTYNPLLHANKHKKVIEIRVKVGQNIKLVENVGSPMPSQDSQKTAPVENVGSTNPSQEQRNTTRARNVGFPKPSQEPLPETEPEQECEFIYI</sequence>
<dbReference type="PROSITE" id="PS00344">
    <property type="entry name" value="GATA_ZN_FINGER_1"/>
    <property type="match status" value="1"/>
</dbReference>
<name>A0A7J7NGX0_9MAGN</name>
<dbReference type="Proteomes" id="UP000541444">
    <property type="component" value="Unassembled WGS sequence"/>
</dbReference>
<dbReference type="EMBL" id="JACGCM010000805">
    <property type="protein sequence ID" value="KAF6166250.1"/>
    <property type="molecule type" value="Genomic_DNA"/>
</dbReference>
<dbReference type="AlphaFoldDB" id="A0A7J7NGX0"/>
<dbReference type="SUPFAM" id="SSF57716">
    <property type="entry name" value="Glucocorticoid receptor-like (DNA-binding domain)"/>
    <property type="match status" value="1"/>
</dbReference>
<organism evidence="9 10">
    <name type="scientific">Kingdonia uniflora</name>
    <dbReference type="NCBI Taxonomy" id="39325"/>
    <lineage>
        <taxon>Eukaryota</taxon>
        <taxon>Viridiplantae</taxon>
        <taxon>Streptophyta</taxon>
        <taxon>Embryophyta</taxon>
        <taxon>Tracheophyta</taxon>
        <taxon>Spermatophyta</taxon>
        <taxon>Magnoliopsida</taxon>
        <taxon>Ranunculales</taxon>
        <taxon>Circaeasteraceae</taxon>
        <taxon>Kingdonia</taxon>
    </lineage>
</organism>
<dbReference type="GO" id="GO:0030154">
    <property type="term" value="P:cell differentiation"/>
    <property type="evidence" value="ECO:0007669"/>
    <property type="project" value="TreeGrafter"/>
</dbReference>
<evidence type="ECO:0000256" key="7">
    <source>
        <dbReference type="SAM" id="MobiDB-lite"/>
    </source>
</evidence>
<dbReference type="PANTHER" id="PTHR45658">
    <property type="entry name" value="GATA TRANSCRIPTION FACTOR"/>
    <property type="match status" value="1"/>
</dbReference>
<dbReference type="PANTHER" id="PTHR45658:SF51">
    <property type="entry name" value="GATA TRANSCRIPTION FACTOR 8"/>
    <property type="match status" value="1"/>
</dbReference>